<keyword evidence="17 19" id="KW-1015">Disulfide bond</keyword>
<keyword evidence="7" id="KW-0964">Secreted</keyword>
<dbReference type="EC" id="1.16.3.1" evidence="5"/>
<keyword evidence="9" id="KW-0479">Metal-binding</keyword>
<reference evidence="24" key="2">
    <citation type="submission" date="2025-09" db="UniProtKB">
        <authorList>
            <consortium name="Ensembl"/>
        </authorList>
    </citation>
    <scope>IDENTIFICATION</scope>
</reference>
<dbReference type="Gene3D" id="2.60.120.260">
    <property type="entry name" value="Galactose-binding domain-like"/>
    <property type="match status" value="2"/>
</dbReference>
<keyword evidence="12" id="KW-0106">Calcium</keyword>
<feature type="domain" description="F5/8 type C" evidence="23">
    <location>
        <begin position="1734"/>
        <end position="1884"/>
    </location>
</feature>
<dbReference type="InterPro" id="IPR011707">
    <property type="entry name" value="Cu-oxidase-like_N"/>
</dbReference>
<keyword evidence="20" id="KW-0175">Coiled coil</keyword>
<feature type="disulfide bond" evidence="19">
    <location>
        <begin position="470"/>
        <end position="496"/>
    </location>
</feature>
<dbReference type="SMART" id="SM00231">
    <property type="entry name" value="FA58C"/>
    <property type="match status" value="2"/>
</dbReference>
<name>A0A8C5FVB2_GADMO</name>
<dbReference type="PROSITE" id="PS01285">
    <property type="entry name" value="FA58C_1"/>
    <property type="match status" value="1"/>
</dbReference>
<evidence type="ECO:0000256" key="12">
    <source>
        <dbReference type="ARBA" id="ARBA00022837"/>
    </source>
</evidence>
<evidence type="ECO:0000256" key="19">
    <source>
        <dbReference type="PIRSR" id="PIRSR000354-1"/>
    </source>
</evidence>
<keyword evidence="6" id="KW-0813">Transport</keyword>
<evidence type="ECO:0000313" key="24">
    <source>
        <dbReference type="Ensembl" id="ENSGMOP00000064161.1"/>
    </source>
</evidence>
<keyword evidence="15" id="KW-0406">Ion transport</keyword>
<feature type="disulfide bond" evidence="19">
    <location>
        <begin position="1547"/>
        <end position="1573"/>
    </location>
</feature>
<keyword evidence="10 22" id="KW-0732">Signal</keyword>
<feature type="compositionally biased region" description="Basic residues" evidence="21">
    <location>
        <begin position="1289"/>
        <end position="1298"/>
    </location>
</feature>
<evidence type="ECO:0000256" key="14">
    <source>
        <dbReference type="ARBA" id="ARBA00023002"/>
    </source>
</evidence>
<evidence type="ECO:0000256" key="22">
    <source>
        <dbReference type="SAM" id="SignalP"/>
    </source>
</evidence>
<feature type="coiled-coil region" evidence="20">
    <location>
        <begin position="677"/>
        <end position="704"/>
    </location>
</feature>
<keyword evidence="11" id="KW-0677">Repeat</keyword>
<dbReference type="FunFam" id="2.60.40.420:FF:000028">
    <property type="entry name" value="Ceruloplasmin"/>
    <property type="match status" value="1"/>
</dbReference>
<dbReference type="InterPro" id="IPR024715">
    <property type="entry name" value="Factor_5/8-like"/>
</dbReference>
<proteinExistence type="inferred from homology"/>
<evidence type="ECO:0000256" key="15">
    <source>
        <dbReference type="ARBA" id="ARBA00023065"/>
    </source>
</evidence>
<feature type="disulfide bond" evidence="19">
    <location>
        <begin position="572"/>
        <end position="653"/>
    </location>
</feature>
<evidence type="ECO:0000256" key="20">
    <source>
        <dbReference type="SAM" id="Coils"/>
    </source>
</evidence>
<dbReference type="CDD" id="cd00057">
    <property type="entry name" value="FA58C"/>
    <property type="match status" value="2"/>
</dbReference>
<evidence type="ECO:0000256" key="6">
    <source>
        <dbReference type="ARBA" id="ARBA00022448"/>
    </source>
</evidence>
<dbReference type="InterPro" id="IPR000421">
    <property type="entry name" value="FA58C"/>
</dbReference>
<dbReference type="GO" id="GO:0004322">
    <property type="term" value="F:ferroxidase activity"/>
    <property type="evidence" value="ECO:0007669"/>
    <property type="project" value="UniProtKB-EC"/>
</dbReference>
<feature type="chain" id="PRO_5034007577" description="ferroxidase" evidence="22">
    <location>
        <begin position="28"/>
        <end position="2041"/>
    </location>
</feature>
<dbReference type="PIRSF" id="PIRSF000354">
    <property type="entry name" value="Factors_V_VIII"/>
    <property type="match status" value="1"/>
</dbReference>
<dbReference type="GO" id="GO:0005886">
    <property type="term" value="C:plasma membrane"/>
    <property type="evidence" value="ECO:0007669"/>
    <property type="project" value="TreeGrafter"/>
</dbReference>
<dbReference type="GO" id="GO:0038023">
    <property type="term" value="F:signaling receptor activity"/>
    <property type="evidence" value="ECO:0007669"/>
    <property type="project" value="TreeGrafter"/>
</dbReference>
<dbReference type="InterPro" id="IPR033138">
    <property type="entry name" value="Cu_oxidase_CS"/>
</dbReference>
<evidence type="ECO:0000256" key="18">
    <source>
        <dbReference type="ARBA" id="ARBA00023180"/>
    </source>
</evidence>
<dbReference type="InterPro" id="IPR008972">
    <property type="entry name" value="Cupredoxin"/>
</dbReference>
<dbReference type="Proteomes" id="UP000694546">
    <property type="component" value="Chromosome 20"/>
</dbReference>
<dbReference type="PROSITE" id="PS00079">
    <property type="entry name" value="MULTICOPPER_OXIDASE1"/>
    <property type="match status" value="1"/>
</dbReference>
<dbReference type="PANTHER" id="PTHR46806">
    <property type="entry name" value="F5/8 TYPE C DOMAIN-CONTAINING PROTEIN"/>
    <property type="match status" value="1"/>
</dbReference>
<evidence type="ECO:0000256" key="9">
    <source>
        <dbReference type="ARBA" id="ARBA00022723"/>
    </source>
</evidence>
<feature type="domain" description="F5/8 type C" evidence="23">
    <location>
        <begin position="1889"/>
        <end position="2038"/>
    </location>
</feature>
<reference evidence="24" key="1">
    <citation type="submission" date="2025-08" db="UniProtKB">
        <authorList>
            <consortium name="Ensembl"/>
        </authorList>
    </citation>
    <scope>IDENTIFICATION</scope>
</reference>
<comment type="subcellular location">
    <subcellularLocation>
        <location evidence="2">Membrane</location>
        <topology evidence="2">Single-pass membrane protein</topology>
    </subcellularLocation>
    <subcellularLocation>
        <location evidence="3">Secreted</location>
    </subcellularLocation>
</comment>
<comment type="cofactor">
    <cofactor evidence="1">
        <name>Cu cation</name>
        <dbReference type="ChEBI" id="CHEBI:23378"/>
    </cofactor>
</comment>
<dbReference type="FunFam" id="2.60.40.420:FF:000002">
    <property type="entry name" value="Hephaestin like 1"/>
    <property type="match status" value="1"/>
</dbReference>
<keyword evidence="18" id="KW-0325">Glycoprotein</keyword>
<dbReference type="GO" id="GO:0005507">
    <property type="term" value="F:copper ion binding"/>
    <property type="evidence" value="ECO:0007669"/>
    <property type="project" value="InterPro"/>
</dbReference>
<feature type="region of interest" description="Disordered" evidence="21">
    <location>
        <begin position="1263"/>
        <end position="1331"/>
    </location>
</feature>
<dbReference type="InterPro" id="IPR008979">
    <property type="entry name" value="Galactose-bd-like_sf"/>
</dbReference>
<evidence type="ECO:0000256" key="5">
    <source>
        <dbReference type="ARBA" id="ARBA00013107"/>
    </source>
</evidence>
<dbReference type="SUPFAM" id="SSF49785">
    <property type="entry name" value="Galactose-binding domain-like"/>
    <property type="match status" value="2"/>
</dbReference>
<dbReference type="PANTHER" id="PTHR46806:SF10">
    <property type="entry name" value="COAGULATION FACTOR V"/>
    <property type="match status" value="1"/>
</dbReference>
<dbReference type="GO" id="GO:0006811">
    <property type="term" value="P:monoatomic ion transport"/>
    <property type="evidence" value="ECO:0007669"/>
    <property type="project" value="UniProtKB-KW"/>
</dbReference>
<evidence type="ECO:0000256" key="8">
    <source>
        <dbReference type="ARBA" id="ARBA00022692"/>
    </source>
</evidence>
<dbReference type="InterPro" id="IPR050633">
    <property type="entry name" value="Neuropilin_MCO_CoagFactor"/>
</dbReference>
<evidence type="ECO:0000313" key="25">
    <source>
        <dbReference type="Proteomes" id="UP000694546"/>
    </source>
</evidence>
<evidence type="ECO:0000256" key="16">
    <source>
        <dbReference type="ARBA" id="ARBA00023136"/>
    </source>
</evidence>
<keyword evidence="16" id="KW-0472">Membrane</keyword>
<dbReference type="Gene3D" id="2.60.40.420">
    <property type="entry name" value="Cupredoxins - blue copper proteins"/>
    <property type="match status" value="5"/>
</dbReference>
<dbReference type="GeneTree" id="ENSGT00940000158556"/>
<dbReference type="FunFam" id="2.60.120.260:FF:000002">
    <property type="entry name" value="Coagulation factor VIII"/>
    <property type="match status" value="2"/>
</dbReference>
<evidence type="ECO:0000256" key="4">
    <source>
        <dbReference type="ARBA" id="ARBA00010609"/>
    </source>
</evidence>
<evidence type="ECO:0000256" key="3">
    <source>
        <dbReference type="ARBA" id="ARBA00004613"/>
    </source>
</evidence>
<keyword evidence="25" id="KW-1185">Reference proteome</keyword>
<evidence type="ECO:0000256" key="10">
    <source>
        <dbReference type="ARBA" id="ARBA00022729"/>
    </source>
</evidence>
<keyword evidence="8" id="KW-0812">Transmembrane</keyword>
<dbReference type="Pfam" id="PF07732">
    <property type="entry name" value="Cu-oxidase_3"/>
    <property type="match status" value="2"/>
</dbReference>
<keyword evidence="13" id="KW-1133">Transmembrane helix</keyword>
<feature type="disulfide bond" evidence="19">
    <location>
        <begin position="149"/>
        <end position="175"/>
    </location>
</feature>
<dbReference type="SUPFAM" id="SSF49503">
    <property type="entry name" value="Cupredoxins"/>
    <property type="match status" value="6"/>
</dbReference>
<organism evidence="24 25">
    <name type="scientific">Gadus morhua</name>
    <name type="common">Atlantic cod</name>
    <dbReference type="NCBI Taxonomy" id="8049"/>
    <lineage>
        <taxon>Eukaryota</taxon>
        <taxon>Metazoa</taxon>
        <taxon>Chordata</taxon>
        <taxon>Craniata</taxon>
        <taxon>Vertebrata</taxon>
        <taxon>Euteleostomi</taxon>
        <taxon>Actinopterygii</taxon>
        <taxon>Neopterygii</taxon>
        <taxon>Teleostei</taxon>
        <taxon>Neoteleostei</taxon>
        <taxon>Acanthomorphata</taxon>
        <taxon>Zeiogadaria</taxon>
        <taxon>Gadariae</taxon>
        <taxon>Gadiformes</taxon>
        <taxon>Gadoidei</taxon>
        <taxon>Gadidae</taxon>
        <taxon>Gadus</taxon>
    </lineage>
</organism>
<protein>
    <recommendedName>
        <fullName evidence="5">ferroxidase</fullName>
        <ecNumber evidence="5">1.16.3.1</ecNumber>
    </recommendedName>
</protein>
<sequence>MRLCSWAGPQCFVPFLVLLAVLPRVTADQDNPKERHYYVAAVEIDWNYLGKDSRGYASNPLDFYFCLLGPTLRAQEGETIVVTFRNMADREYSLHPHGIAYGKQSEGAPYFDNTSLKEKEDDVVRPGAEHTYYWEVTSNVAPQKADPACLTYTYVSHLNVVKDYNSGLIGTLLLCKPGTPSPCVMTQVHFPQEYVFLFGVFDEKESWFTPAGYSSSNHVMHTINGYAAGSLPGQSLVNESVCSYLHLVGMSSEQEVFSVHMNGQVLQHRGHKMSTVGLVSMFTQTTFIQWLWSWTFTHGFEANRRRLTIEQQRHSKEWTYYIAAEEIMWNYAPKMPTYIDEDFKVNYLDQGNHRIGGTYKKAVYTQYTDETFTVRSEEKQRKAEVGILGPVIRAQIRDVIKVVFKNMASKPYSIYPHGLTIEKSQEGATYPEGGLQQNTVHKTTTNPGQTHHYEWKVVDEDEPLDTDARCLTYLYHSAVDTPRDIASGLIGPLLICKSQSLNVRNVQLKADKEQHAMFMVFDENKSWYLDDNIQSTCGGETVNKAEPGFYKSNVMHTINGYVFESGQLLGFCNGEIATWHVSSVGAQDYIQSVTFYGHTFNLNDRTEDILGLYPMTGETIFMNMDNIGVWLLATLNSHGSTKGMRVRFQDVECYRDYEYEYTDYNEPNKEFAVWKPATLAEIDKEDELKKKQEMEEKKEAVVDSYTDYYAGLLGLRSLKKQIRDSDVEQIDFSLLDFDAVDVPEQDSKTFSGIQTTTTKTDMEKSNIMKEPDSIPISQNETLSAQQEIYKTNLTAYILNQSKSETATWIKNSSASFDANVSRSKDNISTNHSMPTNLLPINSTFILETAHAILNNTTIPLISGATNISMTSKTNVSYTFKAEGINSTQTMGNKTSERIVQTENIPEVFSYVVTPQGPTSNGSNEMVRLDIEDQTGSALIGESEIERGGQQGPFGDGINATVLPEINASSINDTDTFYNVTQLTKDILSNVSEEAISEEMHNHTRRKVDRLVMNMTKPFGEWINATVLPEINASSINDTDTFYKLTQLTKDILSNVIEEAIGYAFFSKKKMHKPTRSMVEIKVEDTMNMTKTNDSMHTVTKTEDRNQRYSFGNETIPENSIHDGLNFENDSNNVTKTLTSHNDKISTSIYHSAEQMSSNQSKSWDAFLDQFNSLKSFLNENLISGSPAQNSNQFPETSDVDLSDSVSSEEIVIYLQNHSSNAIRTSRLDPQGHNWTYDGTHQTVPLMIPYEHVKYHGYDAPLPEAQTTSTPIKKPKTKKVNLRQLPQKGRSMKTKKRKEFKPQPRSGPPVSPGMSPRGMRPNGPQIQPVSNTEDLINIPVVIGVPRPDWSDYELYVPSDNQDNLIDLRDDSKQDEYEYVSYKDPYGSKDDMMSFTLDEVTKYYLKTVGKNVRTYFISAEEVEWDYAEKTLQTRRETKFTKVVFREYIDSTFTTPILRGEMEEHLGILGPLIKAEVGQSIMVVFRNRASRPYSMHPNGVTYTKLTEGLSYEDESKYWYKFDNEVQPNTTFTYLWEVREMAGPMPGESSCRTWAYYSGVNPERDIHSGLIGPLLVCRKDTLNTKLVDVREFVLLFMTFDESQSWYYEKNSEMRRRRKGRVGGRTLDPNLKEKLRFHSINGIIFSLKGLRLYTKQLACWHLINMGSPKDVHTVHFHGQTFTQMNTNSYRQAVYPLLPGGFATLEMWPSKPGLWQLDTEVGAIQQKGMQTLFLVLDNECSNPLGLESGSVKDSQITSNHVRGYWEPHLARLNKQGKYNAWSTDEDNSWIQVDFLRPVVISQVATQGAKQMFHSQYVVNYTISYSTDRRSWIFFKGDSPSFRKVSNFPGNNDANGVEKQILFPPLIGRYVRFHPNHWYNRATVRMEMYGCELDGCSVPLGMEDGLIKDHQITASSRATSWFGGPWNPSLARLNLQGTVNAWQALWLQIELTEVKKITGIITQGAKSMGKEMYIVSFTLEYSEDGVRWTQYTDDEEYISRRFIGNTDNNGPVRNYIYPPIFSRFIRVIPTSWKSSITMRMELLGCDFE</sequence>
<feature type="disulfide bond" evidence="19">
    <location>
        <begin position="1734"/>
        <end position="1884"/>
    </location>
</feature>
<dbReference type="Ensembl" id="ENSGMOT00000034652.1">
    <property type="protein sequence ID" value="ENSGMOP00000064161.1"/>
    <property type="gene ID" value="ENSGMOG00000031996.1"/>
</dbReference>
<accession>A0A8C5FVB2</accession>
<comment type="similarity">
    <text evidence="4">Belongs to the multicopper oxidase family.</text>
</comment>
<keyword evidence="14" id="KW-0560">Oxidoreductase</keyword>
<dbReference type="GO" id="GO:0005576">
    <property type="term" value="C:extracellular region"/>
    <property type="evidence" value="ECO:0007669"/>
    <property type="project" value="UniProtKB-SubCell"/>
</dbReference>
<evidence type="ECO:0000256" key="1">
    <source>
        <dbReference type="ARBA" id="ARBA00001935"/>
    </source>
</evidence>
<evidence type="ECO:0000256" key="11">
    <source>
        <dbReference type="ARBA" id="ARBA00022737"/>
    </source>
</evidence>
<dbReference type="PROSITE" id="PS50022">
    <property type="entry name" value="FA58C_3"/>
    <property type="match status" value="2"/>
</dbReference>
<evidence type="ECO:0000259" key="23">
    <source>
        <dbReference type="PROSITE" id="PS50022"/>
    </source>
</evidence>
<feature type="signal peptide" evidence="22">
    <location>
        <begin position="1"/>
        <end position="27"/>
    </location>
</feature>
<evidence type="ECO:0000256" key="13">
    <source>
        <dbReference type="ARBA" id="ARBA00022989"/>
    </source>
</evidence>
<dbReference type="PROSITE" id="PS01286">
    <property type="entry name" value="FA58C_2"/>
    <property type="match status" value="1"/>
</dbReference>
<evidence type="ECO:0000256" key="21">
    <source>
        <dbReference type="SAM" id="MobiDB-lite"/>
    </source>
</evidence>
<evidence type="ECO:0000256" key="2">
    <source>
        <dbReference type="ARBA" id="ARBA00004167"/>
    </source>
</evidence>
<evidence type="ECO:0000256" key="7">
    <source>
        <dbReference type="ARBA" id="ARBA00022525"/>
    </source>
</evidence>
<evidence type="ECO:0000256" key="17">
    <source>
        <dbReference type="ARBA" id="ARBA00023157"/>
    </source>
</evidence>
<dbReference type="Pfam" id="PF00754">
    <property type="entry name" value="F5_F8_type_C"/>
    <property type="match status" value="2"/>
</dbReference>